<dbReference type="Proteomes" id="UP000183995">
    <property type="component" value="Unassembled WGS sequence"/>
</dbReference>
<keyword evidence="2" id="KW-0749">Sporulation</keyword>
<evidence type="ECO:0000256" key="1">
    <source>
        <dbReference type="ARBA" id="ARBA00003863"/>
    </source>
</evidence>
<accession>A0A1M5Z1E6</accession>
<dbReference type="PANTHER" id="PTHR36107:SF1">
    <property type="entry name" value="SMALL, ACID-SOLUBLE SPORE PROTEIN A"/>
    <property type="match status" value="1"/>
</dbReference>
<dbReference type="GO" id="GO:0030435">
    <property type="term" value="P:sporulation resulting in formation of a cellular spore"/>
    <property type="evidence" value="ECO:0007669"/>
    <property type="project" value="UniProtKB-KW"/>
</dbReference>
<dbReference type="InterPro" id="IPR038300">
    <property type="entry name" value="SASP_sf_alpha/beta"/>
</dbReference>
<dbReference type="Gene3D" id="6.10.10.80">
    <property type="entry name" value="Small, acid-soluble spore protein, alpha/beta type-like"/>
    <property type="match status" value="1"/>
</dbReference>
<evidence type="ECO:0000313" key="3">
    <source>
        <dbReference type="EMBL" id="SHI18076.1"/>
    </source>
</evidence>
<dbReference type="AlphaFoldDB" id="A0A1M5Z1E6"/>
<keyword evidence="4" id="KW-1185">Reference proteome</keyword>
<protein>
    <submittedName>
        <fullName evidence="3">Small, acid-soluble spore protein, alpha/beta type</fullName>
    </submittedName>
</protein>
<dbReference type="GO" id="GO:0003690">
    <property type="term" value="F:double-stranded DNA binding"/>
    <property type="evidence" value="ECO:0007669"/>
    <property type="project" value="InterPro"/>
</dbReference>
<reference evidence="3 4" key="1">
    <citation type="submission" date="2016-11" db="EMBL/GenBank/DDBJ databases">
        <authorList>
            <person name="Jaros S."/>
            <person name="Januszkiewicz K."/>
            <person name="Wedrychowicz H."/>
        </authorList>
    </citation>
    <scope>NUCLEOTIDE SEQUENCE [LARGE SCALE GENOMIC DNA]</scope>
    <source>
        <strain evidence="3 4">DSM 10068</strain>
    </source>
</reference>
<dbReference type="PANTHER" id="PTHR36107">
    <property type="entry name" value="SMALL, ACID-SOLUBLE SPORE PROTEIN A"/>
    <property type="match status" value="1"/>
</dbReference>
<evidence type="ECO:0000313" key="4">
    <source>
        <dbReference type="Proteomes" id="UP000183995"/>
    </source>
</evidence>
<evidence type="ECO:0000256" key="2">
    <source>
        <dbReference type="ARBA" id="ARBA00022969"/>
    </source>
</evidence>
<dbReference type="GO" id="GO:0006265">
    <property type="term" value="P:DNA topological change"/>
    <property type="evidence" value="ECO:0007669"/>
    <property type="project" value="InterPro"/>
</dbReference>
<gene>
    <name evidence="3" type="ORF">SAMN02745823_03093</name>
</gene>
<dbReference type="InterPro" id="IPR001448">
    <property type="entry name" value="SASP_alpha/beta-type"/>
</dbReference>
<dbReference type="EMBL" id="FQXV01000012">
    <property type="protein sequence ID" value="SHI18076.1"/>
    <property type="molecule type" value="Genomic_DNA"/>
</dbReference>
<dbReference type="InterPro" id="IPR050847">
    <property type="entry name" value="SASP_DNA-binding"/>
</dbReference>
<dbReference type="RefSeq" id="WP_073080844.1">
    <property type="nucleotide sequence ID" value="NZ_FQXV01000012.1"/>
</dbReference>
<sequence length="74" mass="7876">MARNNQLLNPKARGALNRLKMETANEVGVKLNEGYNGDIKSKDAGQIGGNMVKKMVQSYEDKATGSTSSTGSNS</sequence>
<dbReference type="STRING" id="1123282.SAMN02745823_03093"/>
<comment type="function">
    <text evidence="1">SASP are bound to spore DNA. They are double-stranded DNA-binding proteins that cause DNA to change to an a-like conformation. They protect the DNA backbone from chemical and enzymatic cleavage and are thus involved in dormant spore's high resistance to UV light.</text>
</comment>
<name>A0A1M5Z1E6_9FIRM</name>
<organism evidence="3 4">
    <name type="scientific">Sporobacter termitidis DSM 10068</name>
    <dbReference type="NCBI Taxonomy" id="1123282"/>
    <lineage>
        <taxon>Bacteria</taxon>
        <taxon>Bacillati</taxon>
        <taxon>Bacillota</taxon>
        <taxon>Clostridia</taxon>
        <taxon>Eubacteriales</taxon>
        <taxon>Oscillospiraceae</taxon>
        <taxon>Sporobacter</taxon>
    </lineage>
</organism>
<dbReference type="OrthoDB" id="1683773at2"/>
<dbReference type="Pfam" id="PF00269">
    <property type="entry name" value="SASP"/>
    <property type="match status" value="1"/>
</dbReference>
<proteinExistence type="predicted"/>